<dbReference type="EMBL" id="CM037152">
    <property type="protein sequence ID" value="KAH7833945.1"/>
    <property type="molecule type" value="Genomic_DNA"/>
</dbReference>
<keyword evidence="2" id="KW-1185">Reference proteome</keyword>
<gene>
    <name evidence="1" type="ORF">Vadar_011304</name>
</gene>
<comment type="caution">
    <text evidence="1">The sequence shown here is derived from an EMBL/GenBank/DDBJ whole genome shotgun (WGS) entry which is preliminary data.</text>
</comment>
<reference evidence="1 2" key="1">
    <citation type="journal article" date="2021" name="Hortic Res">
        <title>High-quality reference genome and annotation aids understanding of berry development for evergreen blueberry (Vaccinium darrowii).</title>
        <authorList>
            <person name="Yu J."/>
            <person name="Hulse-Kemp A.M."/>
            <person name="Babiker E."/>
            <person name="Staton M."/>
        </authorList>
    </citation>
    <scope>NUCLEOTIDE SEQUENCE [LARGE SCALE GENOMIC DNA]</scope>
    <source>
        <strain evidence="2">cv. NJ 8807/NJ 8810</strain>
        <tissue evidence="1">Young leaf</tissue>
    </source>
</reference>
<protein>
    <submittedName>
        <fullName evidence="1">Uncharacterized protein</fullName>
    </submittedName>
</protein>
<evidence type="ECO:0000313" key="1">
    <source>
        <dbReference type="EMBL" id="KAH7833945.1"/>
    </source>
</evidence>
<evidence type="ECO:0000313" key="2">
    <source>
        <dbReference type="Proteomes" id="UP000828048"/>
    </source>
</evidence>
<dbReference type="Proteomes" id="UP000828048">
    <property type="component" value="Chromosome 2"/>
</dbReference>
<organism evidence="1 2">
    <name type="scientific">Vaccinium darrowii</name>
    <dbReference type="NCBI Taxonomy" id="229202"/>
    <lineage>
        <taxon>Eukaryota</taxon>
        <taxon>Viridiplantae</taxon>
        <taxon>Streptophyta</taxon>
        <taxon>Embryophyta</taxon>
        <taxon>Tracheophyta</taxon>
        <taxon>Spermatophyta</taxon>
        <taxon>Magnoliopsida</taxon>
        <taxon>eudicotyledons</taxon>
        <taxon>Gunneridae</taxon>
        <taxon>Pentapetalae</taxon>
        <taxon>asterids</taxon>
        <taxon>Ericales</taxon>
        <taxon>Ericaceae</taxon>
        <taxon>Vaccinioideae</taxon>
        <taxon>Vaccinieae</taxon>
        <taxon>Vaccinium</taxon>
    </lineage>
</organism>
<sequence>MNHTEVGAAVGAPIKLSDRIEEIRCRLTAYAVGLFFVGNELLVAKIGDQGIDPSGAERPDTHHLRRGLEARSVDFAEVDGAVAREVGAYGAQTGEGIGMGVVFDLISSFSHFLNDSVETVPIEHQLFFLMLIRNFLEYQIIWAKRSQPNRFVESLSNLLLIGDQFNPSCITLLLGQVQVMA</sequence>
<name>A0ACB7X085_9ERIC</name>
<proteinExistence type="predicted"/>
<accession>A0ACB7X085</accession>